<dbReference type="EMBL" id="CP013389">
    <property type="protein sequence ID" value="AOJ09986.1"/>
    <property type="molecule type" value="Genomic_DNA"/>
</dbReference>
<dbReference type="Proteomes" id="UP000067711">
    <property type="component" value="Chromosome 1"/>
</dbReference>
<proteinExistence type="predicted"/>
<sequence>MPTIKLFECYPIAWVALPIVAGLAPSQTLPDRSAHFGRMECAQVNLVTRPLVRAMITSMRVKVDFVALYAICQHVKATPTCVPNAVGALATRHELGKRRSLSTYVF</sequence>
<accession>A0A1B4G238</accession>
<gene>
    <name evidence="1" type="ORF">WS71_22260</name>
</gene>
<evidence type="ECO:0000313" key="2">
    <source>
        <dbReference type="Proteomes" id="UP000067711"/>
    </source>
</evidence>
<dbReference type="RefSeq" id="WP_066494828.1">
    <property type="nucleotide sequence ID" value="NZ_CP013389.1"/>
</dbReference>
<organism evidence="1 2">
    <name type="scientific">Burkholderia mayonis</name>
    <dbReference type="NCBI Taxonomy" id="1385591"/>
    <lineage>
        <taxon>Bacteria</taxon>
        <taxon>Pseudomonadati</taxon>
        <taxon>Pseudomonadota</taxon>
        <taxon>Betaproteobacteria</taxon>
        <taxon>Burkholderiales</taxon>
        <taxon>Burkholderiaceae</taxon>
        <taxon>Burkholderia</taxon>
        <taxon>pseudomallei group</taxon>
    </lineage>
</organism>
<reference evidence="1 2" key="1">
    <citation type="submission" date="2015-12" db="EMBL/GenBank/DDBJ databases">
        <title>Diversity of Burkholderia near neighbor genomes.</title>
        <authorList>
            <person name="Sahl J."/>
            <person name="Wagner D."/>
            <person name="Keim P."/>
        </authorList>
    </citation>
    <scope>NUCLEOTIDE SEQUENCE [LARGE SCALE GENOMIC DNA]</scope>
    <source>
        <strain evidence="1 2">BDU8</strain>
    </source>
</reference>
<name>A0A1B4G238_9BURK</name>
<evidence type="ECO:0000313" key="1">
    <source>
        <dbReference type="EMBL" id="AOJ09986.1"/>
    </source>
</evidence>
<protein>
    <submittedName>
        <fullName evidence="1">Uncharacterized protein</fullName>
    </submittedName>
</protein>
<dbReference type="AlphaFoldDB" id="A0A1B4G238"/>